<reference evidence="1 2" key="1">
    <citation type="journal article" date="2023" name="Microorganisms">
        <title>Thiorhodovibrio frisius and Trv. litoralis spp. nov., Two Novel Members from a Clade of Fastidious Purple Sulfur Bacteria That Exhibit Unique Red-Shifted Light-Harvesting Capabilities.</title>
        <authorList>
            <person name="Methner A."/>
            <person name="Kuzyk S.B."/>
            <person name="Petersen J."/>
            <person name="Bauer S."/>
            <person name="Brinkmann H."/>
            <person name="Sichau K."/>
            <person name="Wanner G."/>
            <person name="Wolf J."/>
            <person name="Neumann-Schaal M."/>
            <person name="Henke P."/>
            <person name="Tank M."/>
            <person name="Sproer C."/>
            <person name="Bunk B."/>
            <person name="Overmann J."/>
        </authorList>
    </citation>
    <scope>NUCLEOTIDE SEQUENCE [LARGE SCALE GENOMIC DNA]</scope>
    <source>
        <strain evidence="1 2">DSM 6702</strain>
    </source>
</reference>
<evidence type="ECO:0000313" key="1">
    <source>
        <dbReference type="EMBL" id="WPL16318.1"/>
    </source>
</evidence>
<proteinExistence type="predicted"/>
<dbReference type="EMBL" id="CP121472">
    <property type="protein sequence ID" value="WPL16318.1"/>
    <property type="molecule type" value="Genomic_DNA"/>
</dbReference>
<keyword evidence="2" id="KW-1185">Reference proteome</keyword>
<organism evidence="1 2">
    <name type="scientific">Thiorhodovibrio winogradskyi</name>
    <dbReference type="NCBI Taxonomy" id="77007"/>
    <lineage>
        <taxon>Bacteria</taxon>
        <taxon>Pseudomonadati</taxon>
        <taxon>Pseudomonadota</taxon>
        <taxon>Gammaproteobacteria</taxon>
        <taxon>Chromatiales</taxon>
        <taxon>Chromatiaceae</taxon>
        <taxon>Thiorhodovibrio</taxon>
    </lineage>
</organism>
<dbReference type="Proteomes" id="UP001432180">
    <property type="component" value="Chromosome"/>
</dbReference>
<name>A0ABZ0S7S3_9GAMM</name>
<accession>A0ABZ0S7S3</accession>
<evidence type="ECO:0000313" key="2">
    <source>
        <dbReference type="Proteomes" id="UP001432180"/>
    </source>
</evidence>
<sequence>MKTTQSPNFKINDSITRFSSLALTLAAHLALAESATPPEPPAAPPPAAIEASEVVATEIEAAVQQAPVQPAPVQPPAPSDVDLATLLHGVEHQCQYNDMLERFWRSLANPEAAMRTLHPELQGAIGAIQVTDQADFRMYSIPVRGYWHKVPVSQIQFGLGKGNGIHVLLVEFASPATQATEVFEPLVNRSKLVMAQDPDNTLQATTDLIVDEGKARLICDLST</sequence>
<protein>
    <submittedName>
        <fullName evidence="1">Uncharacterized protein</fullName>
    </submittedName>
</protein>
<gene>
    <name evidence="1" type="ORF">Thiowin_01271</name>
</gene>